<dbReference type="AlphaFoldDB" id="A1SYE2"/>
<dbReference type="InterPro" id="IPR011701">
    <property type="entry name" value="MFS"/>
</dbReference>
<dbReference type="GO" id="GO:0022857">
    <property type="term" value="F:transmembrane transporter activity"/>
    <property type="evidence" value="ECO:0007669"/>
    <property type="project" value="InterPro"/>
</dbReference>
<keyword evidence="3" id="KW-0813">Transport</keyword>
<dbReference type="Gene3D" id="1.20.1250.20">
    <property type="entry name" value="MFS general substrate transporter like domains"/>
    <property type="match status" value="1"/>
</dbReference>
<evidence type="ECO:0000256" key="8">
    <source>
        <dbReference type="SAM" id="Phobius"/>
    </source>
</evidence>
<dbReference type="InterPro" id="IPR020846">
    <property type="entry name" value="MFS_dom"/>
</dbReference>
<feature type="transmembrane region" description="Helical" evidence="8">
    <location>
        <begin position="338"/>
        <end position="358"/>
    </location>
</feature>
<feature type="transmembrane region" description="Helical" evidence="8">
    <location>
        <begin position="12"/>
        <end position="30"/>
    </location>
</feature>
<gene>
    <name evidence="10" type="ordered locus">Ping_2800</name>
</gene>
<feature type="transmembrane region" description="Helical" evidence="8">
    <location>
        <begin position="276"/>
        <end position="298"/>
    </location>
</feature>
<evidence type="ECO:0000256" key="2">
    <source>
        <dbReference type="ARBA" id="ARBA00008335"/>
    </source>
</evidence>
<feature type="transmembrane region" description="Helical" evidence="8">
    <location>
        <begin position="245"/>
        <end position="264"/>
    </location>
</feature>
<dbReference type="OrthoDB" id="63984at2"/>
<evidence type="ECO:0000313" key="10">
    <source>
        <dbReference type="EMBL" id="ABM04507.1"/>
    </source>
</evidence>
<keyword evidence="7 8" id="KW-0472">Membrane</keyword>
<feature type="transmembrane region" description="Helical" evidence="8">
    <location>
        <begin position="132"/>
        <end position="154"/>
    </location>
</feature>
<keyword evidence="4" id="KW-1003">Cell membrane</keyword>
<dbReference type="CDD" id="cd17324">
    <property type="entry name" value="MFS_NepI_like"/>
    <property type="match status" value="1"/>
</dbReference>
<evidence type="ECO:0000313" key="11">
    <source>
        <dbReference type="Proteomes" id="UP000000639"/>
    </source>
</evidence>
<evidence type="ECO:0000256" key="6">
    <source>
        <dbReference type="ARBA" id="ARBA00022989"/>
    </source>
</evidence>
<dbReference type="PANTHER" id="PTHR43271">
    <property type="entry name" value="BLL2771 PROTEIN"/>
    <property type="match status" value="1"/>
</dbReference>
<feature type="transmembrane region" description="Helical" evidence="8">
    <location>
        <begin position="214"/>
        <end position="233"/>
    </location>
</feature>
<dbReference type="KEGG" id="pin:Ping_2800"/>
<evidence type="ECO:0000256" key="4">
    <source>
        <dbReference type="ARBA" id="ARBA00022475"/>
    </source>
</evidence>
<feature type="transmembrane region" description="Helical" evidence="8">
    <location>
        <begin position="78"/>
        <end position="97"/>
    </location>
</feature>
<sequence>MIKLHSPSYKRVTLGLGLGSFLVFCNLYYFQPLLPYFMDKFSASELQVNWLFSSTTFAVAFSLIPWAIISEIYGRRPVMLCSLILIPLVNLLMFFSQELSHFIFLRTLLGIALAGFIAVAVAYMAEEFEPQALLVAVGGYISANSLGGVIGRIYGGVMTDFVGLKWTIFSMSILSLIILFFVVSLISKQKHFKPQKARLYYHNRLLFDHIRNPAIFLVMIIGGLNFAVFINVYSVMGFKLSAAPLSLPASITSLIFLCYLMGTVSAKLSGRWIKRYSAISGILCGLGVSFCGLVIMFLPNIAAIVVGLLLLSGGAFFIHSLAYGYIGRNVTQGKSTATALYLVLYYVGGSIGGFVLIYCWQLGGWPVVFAACAFIYLLIIYCALTVQKIIIPVAAPMPL</sequence>
<comment type="subcellular location">
    <subcellularLocation>
        <location evidence="1">Cell membrane</location>
        <topology evidence="1">Multi-pass membrane protein</topology>
    </subcellularLocation>
</comment>
<evidence type="ECO:0000256" key="3">
    <source>
        <dbReference type="ARBA" id="ARBA00022448"/>
    </source>
</evidence>
<dbReference type="HOGENOM" id="CLU_001265_19_3_6"/>
<feature type="domain" description="Major facilitator superfamily (MFS) profile" evidence="9">
    <location>
        <begin position="12"/>
        <end position="388"/>
    </location>
</feature>
<keyword evidence="11" id="KW-1185">Reference proteome</keyword>
<evidence type="ECO:0000256" key="5">
    <source>
        <dbReference type="ARBA" id="ARBA00022692"/>
    </source>
</evidence>
<feature type="transmembrane region" description="Helical" evidence="8">
    <location>
        <begin position="166"/>
        <end position="186"/>
    </location>
</feature>
<evidence type="ECO:0000256" key="7">
    <source>
        <dbReference type="ARBA" id="ARBA00023136"/>
    </source>
</evidence>
<feature type="transmembrane region" description="Helical" evidence="8">
    <location>
        <begin position="50"/>
        <end position="69"/>
    </location>
</feature>
<dbReference type="PANTHER" id="PTHR43271:SF1">
    <property type="entry name" value="INNER MEMBRANE TRANSPORT PROTEIN YNFM"/>
    <property type="match status" value="1"/>
</dbReference>
<dbReference type="STRING" id="357804.Ping_2800"/>
<dbReference type="SUPFAM" id="SSF103473">
    <property type="entry name" value="MFS general substrate transporter"/>
    <property type="match status" value="1"/>
</dbReference>
<dbReference type="Pfam" id="PF07690">
    <property type="entry name" value="MFS_1"/>
    <property type="match status" value="1"/>
</dbReference>
<reference evidence="10 11" key="1">
    <citation type="submission" date="2007-01" db="EMBL/GenBank/DDBJ databases">
        <title>Complete sequence of Psychromonas ingrahamii 37.</title>
        <authorList>
            <consortium name="US DOE Joint Genome Institute"/>
            <person name="Copeland A."/>
            <person name="Lucas S."/>
            <person name="Lapidus A."/>
            <person name="Barry K."/>
            <person name="Detter J.C."/>
            <person name="Glavina del Rio T."/>
            <person name="Hammon N."/>
            <person name="Israni S."/>
            <person name="Dalin E."/>
            <person name="Tice H."/>
            <person name="Pitluck S."/>
            <person name="Thompson L.S."/>
            <person name="Brettin T."/>
            <person name="Bruce D."/>
            <person name="Han C."/>
            <person name="Tapia R."/>
            <person name="Schmutz J."/>
            <person name="Larimer F."/>
            <person name="Land M."/>
            <person name="Hauser L."/>
            <person name="Kyrpides N."/>
            <person name="Ivanova N."/>
            <person name="Staley J."/>
            <person name="Richardson P."/>
        </authorList>
    </citation>
    <scope>NUCLEOTIDE SEQUENCE [LARGE SCALE GENOMIC DNA]</scope>
    <source>
        <strain evidence="10 11">37</strain>
    </source>
</reference>
<dbReference type="EMBL" id="CP000510">
    <property type="protein sequence ID" value="ABM04507.1"/>
    <property type="molecule type" value="Genomic_DNA"/>
</dbReference>
<accession>A1SYE2</accession>
<evidence type="ECO:0000259" key="9">
    <source>
        <dbReference type="PROSITE" id="PS50850"/>
    </source>
</evidence>
<dbReference type="PROSITE" id="PS50850">
    <property type="entry name" value="MFS"/>
    <property type="match status" value="1"/>
</dbReference>
<keyword evidence="5 8" id="KW-0812">Transmembrane</keyword>
<feature type="transmembrane region" description="Helical" evidence="8">
    <location>
        <begin position="103"/>
        <end position="125"/>
    </location>
</feature>
<feature type="transmembrane region" description="Helical" evidence="8">
    <location>
        <begin position="304"/>
        <end position="326"/>
    </location>
</feature>
<evidence type="ECO:0000256" key="1">
    <source>
        <dbReference type="ARBA" id="ARBA00004651"/>
    </source>
</evidence>
<dbReference type="RefSeq" id="WP_011771062.1">
    <property type="nucleotide sequence ID" value="NC_008709.1"/>
</dbReference>
<keyword evidence="6 8" id="KW-1133">Transmembrane helix</keyword>
<dbReference type="InterPro" id="IPR036259">
    <property type="entry name" value="MFS_trans_sf"/>
</dbReference>
<feature type="transmembrane region" description="Helical" evidence="8">
    <location>
        <begin position="364"/>
        <end position="384"/>
    </location>
</feature>
<protein>
    <submittedName>
        <fullName evidence="10">Transporter major facilitator superfamily MFS_1</fullName>
    </submittedName>
</protein>
<dbReference type="Proteomes" id="UP000000639">
    <property type="component" value="Chromosome"/>
</dbReference>
<name>A1SYE2_PSYIN</name>
<dbReference type="eggNOG" id="COG2814">
    <property type="taxonomic scope" value="Bacteria"/>
</dbReference>
<comment type="similarity">
    <text evidence="2">Belongs to the major facilitator superfamily.</text>
</comment>
<dbReference type="GO" id="GO:0005886">
    <property type="term" value="C:plasma membrane"/>
    <property type="evidence" value="ECO:0007669"/>
    <property type="project" value="UniProtKB-SubCell"/>
</dbReference>
<proteinExistence type="inferred from homology"/>
<organism evidence="10 11">
    <name type="scientific">Psychromonas ingrahamii (strain DSM 17664 / CCUG 51855 / 37)</name>
    <dbReference type="NCBI Taxonomy" id="357804"/>
    <lineage>
        <taxon>Bacteria</taxon>
        <taxon>Pseudomonadati</taxon>
        <taxon>Pseudomonadota</taxon>
        <taxon>Gammaproteobacteria</taxon>
        <taxon>Alteromonadales</taxon>
        <taxon>Psychromonadaceae</taxon>
        <taxon>Psychromonas</taxon>
    </lineage>
</organism>